<dbReference type="Proteomes" id="UP000467840">
    <property type="component" value="Chromosome 4"/>
</dbReference>
<dbReference type="EMBL" id="JAAGAX010000010">
    <property type="protein sequence ID" value="KAF2300926.1"/>
    <property type="molecule type" value="Genomic_DNA"/>
</dbReference>
<keyword evidence="3" id="KW-1185">Reference proteome</keyword>
<organism evidence="2 3">
    <name type="scientific">Hevea brasiliensis</name>
    <name type="common">Para rubber tree</name>
    <name type="synonym">Siphonia brasiliensis</name>
    <dbReference type="NCBI Taxonomy" id="3981"/>
    <lineage>
        <taxon>Eukaryota</taxon>
        <taxon>Viridiplantae</taxon>
        <taxon>Streptophyta</taxon>
        <taxon>Embryophyta</taxon>
        <taxon>Tracheophyta</taxon>
        <taxon>Spermatophyta</taxon>
        <taxon>Magnoliopsida</taxon>
        <taxon>eudicotyledons</taxon>
        <taxon>Gunneridae</taxon>
        <taxon>Pentapetalae</taxon>
        <taxon>rosids</taxon>
        <taxon>fabids</taxon>
        <taxon>Malpighiales</taxon>
        <taxon>Euphorbiaceae</taxon>
        <taxon>Crotonoideae</taxon>
        <taxon>Micrandreae</taxon>
        <taxon>Hevea</taxon>
    </lineage>
</organism>
<gene>
    <name evidence="2" type="ORF">GH714_018347</name>
</gene>
<feature type="region of interest" description="Disordered" evidence="1">
    <location>
        <begin position="40"/>
        <end position="60"/>
    </location>
</feature>
<sequence length="127" mass="14278">MAEVGMSQSESTAPETKEVHRFFPPGKIMHIVTLPFDSAENEVDSLSSSDSENTQPLGEAEVGIFVTPRSLYGKLRLSQTMISDHFMPVYRRQIEKLIKELEQEPSDENHYCREKVCSSKASDAKNA</sequence>
<dbReference type="PANTHER" id="PTHR46023">
    <property type="entry name" value="LIPASE CLASS 3 PROTEIN-LIKE"/>
    <property type="match status" value="1"/>
</dbReference>
<evidence type="ECO:0000256" key="1">
    <source>
        <dbReference type="SAM" id="MobiDB-lite"/>
    </source>
</evidence>
<dbReference type="PANTHER" id="PTHR46023:SF5">
    <property type="entry name" value="OS02G0780700 PROTEIN"/>
    <property type="match status" value="1"/>
</dbReference>
<evidence type="ECO:0000313" key="3">
    <source>
        <dbReference type="Proteomes" id="UP000467840"/>
    </source>
</evidence>
<dbReference type="AlphaFoldDB" id="A0A6A6LLK8"/>
<feature type="compositionally biased region" description="Polar residues" evidence="1">
    <location>
        <begin position="44"/>
        <end position="56"/>
    </location>
</feature>
<feature type="compositionally biased region" description="Polar residues" evidence="1">
    <location>
        <begin position="1"/>
        <end position="14"/>
    </location>
</feature>
<name>A0A6A6LLK8_HEVBR</name>
<comment type="caution">
    <text evidence="2">The sequence shown here is derived from an EMBL/GenBank/DDBJ whole genome shotgun (WGS) entry which is preliminary data.</text>
</comment>
<reference evidence="2 3" key="1">
    <citation type="journal article" date="2020" name="Mol. Plant">
        <title>The Chromosome-Based Rubber Tree Genome Provides New Insights into Spurge Genome Evolution and Rubber Biosynthesis.</title>
        <authorList>
            <person name="Liu J."/>
            <person name="Shi C."/>
            <person name="Shi C.C."/>
            <person name="Li W."/>
            <person name="Zhang Q.J."/>
            <person name="Zhang Y."/>
            <person name="Li K."/>
            <person name="Lu H.F."/>
            <person name="Shi C."/>
            <person name="Zhu S.T."/>
            <person name="Xiao Z.Y."/>
            <person name="Nan H."/>
            <person name="Yue Y."/>
            <person name="Zhu X.G."/>
            <person name="Wu Y."/>
            <person name="Hong X.N."/>
            <person name="Fan G.Y."/>
            <person name="Tong Y."/>
            <person name="Zhang D."/>
            <person name="Mao C.L."/>
            <person name="Liu Y.L."/>
            <person name="Hao S.J."/>
            <person name="Liu W.Q."/>
            <person name="Lv M.Q."/>
            <person name="Zhang H.B."/>
            <person name="Liu Y."/>
            <person name="Hu-Tang G.R."/>
            <person name="Wang J.P."/>
            <person name="Wang J.H."/>
            <person name="Sun Y.H."/>
            <person name="Ni S.B."/>
            <person name="Chen W.B."/>
            <person name="Zhang X.C."/>
            <person name="Jiao Y.N."/>
            <person name="Eichler E.E."/>
            <person name="Li G.H."/>
            <person name="Liu X."/>
            <person name="Gao L.Z."/>
        </authorList>
    </citation>
    <scope>NUCLEOTIDE SEQUENCE [LARGE SCALE GENOMIC DNA]</scope>
    <source>
        <strain evidence="3">cv. GT1</strain>
        <tissue evidence="2">Leaf</tissue>
    </source>
</reference>
<accession>A0A6A6LLK8</accession>
<proteinExistence type="predicted"/>
<feature type="region of interest" description="Disordered" evidence="1">
    <location>
        <begin position="1"/>
        <end position="20"/>
    </location>
</feature>
<evidence type="ECO:0000313" key="2">
    <source>
        <dbReference type="EMBL" id="KAF2300926.1"/>
    </source>
</evidence>
<protein>
    <submittedName>
        <fullName evidence="2">Uncharacterized protein</fullName>
    </submittedName>
</protein>